<feature type="transmembrane region" description="Helical" evidence="1">
    <location>
        <begin position="75"/>
        <end position="98"/>
    </location>
</feature>
<dbReference type="PANTHER" id="PTHR16214">
    <property type="entry name" value="TRANSMEMBRANE PROTEIN 260"/>
    <property type="match status" value="1"/>
</dbReference>
<organism evidence="2 3">
    <name type="scientific">Persicobacter psychrovividus</name>
    <dbReference type="NCBI Taxonomy" id="387638"/>
    <lineage>
        <taxon>Bacteria</taxon>
        <taxon>Pseudomonadati</taxon>
        <taxon>Bacteroidota</taxon>
        <taxon>Cytophagia</taxon>
        <taxon>Cytophagales</taxon>
        <taxon>Persicobacteraceae</taxon>
        <taxon>Persicobacter</taxon>
    </lineage>
</organism>
<feature type="transmembrane region" description="Helical" evidence="1">
    <location>
        <begin position="477"/>
        <end position="494"/>
    </location>
</feature>
<dbReference type="PANTHER" id="PTHR16214:SF3">
    <property type="entry name" value="TRANSMEMBRANE PROTEIN 260"/>
    <property type="match status" value="1"/>
</dbReference>
<evidence type="ECO:0000256" key="1">
    <source>
        <dbReference type="SAM" id="Phobius"/>
    </source>
</evidence>
<feature type="transmembrane region" description="Helical" evidence="1">
    <location>
        <begin position="219"/>
        <end position="238"/>
    </location>
</feature>
<dbReference type="InterPro" id="IPR021280">
    <property type="entry name" value="TMEM260-like"/>
</dbReference>
<accession>A0ABN6L961</accession>
<name>A0ABN6L961_9BACT</name>
<dbReference type="InterPro" id="IPR052724">
    <property type="entry name" value="GT117_domain-containing"/>
</dbReference>
<reference evidence="2 3" key="1">
    <citation type="submission" date="2021-12" db="EMBL/GenBank/DDBJ databases">
        <title>Genome sequencing of bacteria with rrn-lacking chromosome and rrn-plasmid.</title>
        <authorList>
            <person name="Anda M."/>
            <person name="Iwasaki W."/>
        </authorList>
    </citation>
    <scope>NUCLEOTIDE SEQUENCE [LARGE SCALE GENOMIC DNA]</scope>
    <source>
        <strain evidence="2 3">NBRC 101262</strain>
    </source>
</reference>
<gene>
    <name evidence="2" type="ORF">PEPS_04330</name>
</gene>
<keyword evidence="1" id="KW-0472">Membrane</keyword>
<protein>
    <submittedName>
        <fullName evidence="2">Membrane protein</fullName>
    </submittedName>
</protein>
<dbReference type="RefSeq" id="WP_338397519.1">
    <property type="nucleotide sequence ID" value="NZ_AP025292.1"/>
</dbReference>
<keyword evidence="3" id="KW-1185">Reference proteome</keyword>
<dbReference type="Proteomes" id="UP001354989">
    <property type="component" value="Chromosome"/>
</dbReference>
<feature type="transmembrane region" description="Helical" evidence="1">
    <location>
        <begin position="119"/>
        <end position="135"/>
    </location>
</feature>
<sequence>MFNYKKINNYTGWIIFAIAVVVYWMTVEPTASFWDCGEFIATSYKLEVSHPPGAPFFMLINRMFSFLSMGNPLKIAYWINISSVLASGFTILFLYWTLTMLGLKIMRIKRELATKQQTIMIMGAAAVGALIYAFSDSFWFSAVEAEVYAMSSMFTALVVWMMFKWEFIEGESDSMRWLIMIAYVMGLSIGVHLLNLLTIPGLGLIYYYKHYKQPTAKGVIGTLAISSVILLVINGIVIPGLPTWAGDFELFFVNSVGMPFGSGILIFCFAFIGALTYGIYLTQKRQMVAFSTILLSLSFILIGYSSFLIVPIRSGYNPPIDENNPDNIVSFVSYLKREQYGTRPLFYGQYYDAQITGTETGAPIYTKGKDKYEIVDHKMEYKFDDKRQTIFPRIWSNSPRHVQAYQEQLGLRPGEEPKFGDNLKFFFTHQVGTMFMRYFMWNFSGRESDVQGANWVGITDAFQKLPPSLENNKGHNVYFMLPLILGLLGVFFNFNKDKKSFLILSILFLALGAALVLFLNSPPIEPRERDYIYVGSFYIFAMWCGIGVLGLTELLSSKIDATQAAIVAILVSMAAPVIMLQQNWDDHDRSGRYFSVDSARNFLAGLAPNAILFTGGDNDTFPLWYVQEVENFRTDVRVIVLSYFNTDWYIDQMTRQAYDSKPLPFTFEEQDYKQGGPNDYAMYQELPGLKGAIDAKQYISLLKRGSSQLQLPTRSGGKMSIVPSKQMYFDVDTAAVLNSNLVPDQLKKYVTNQLVWNIKNNGLEKNTLMLIDLITNNNWKRPIYFNNTSLSSIGIDLSPYVVQEGNVYRLLPVRNPNAGNRGEYLVDTEKMYDNVMNKFAYRGLNDPNVYYDENYRNFVMNTRSNINSLVYALLKEGDIDKAKNVINATLERIPDAAVPYDYTVIQTVRFLFATGETDKGLEVLKTVADRAIATLQYNEDHNERLTRDVQMSMMMLGEFITTLKHENDDELAQQYDTILKHHYARFGG</sequence>
<feature type="transmembrane region" description="Helical" evidence="1">
    <location>
        <begin position="561"/>
        <end position="580"/>
    </location>
</feature>
<evidence type="ECO:0000313" key="2">
    <source>
        <dbReference type="EMBL" id="BDC98152.1"/>
    </source>
</evidence>
<keyword evidence="1" id="KW-1133">Transmembrane helix</keyword>
<feature type="transmembrane region" description="Helical" evidence="1">
    <location>
        <begin position="177"/>
        <end position="207"/>
    </location>
</feature>
<feature type="transmembrane region" description="Helical" evidence="1">
    <location>
        <begin position="7"/>
        <end position="25"/>
    </location>
</feature>
<feature type="transmembrane region" description="Helical" evidence="1">
    <location>
        <begin position="287"/>
        <end position="310"/>
    </location>
</feature>
<feature type="transmembrane region" description="Helical" evidence="1">
    <location>
        <begin position="531"/>
        <end position="549"/>
    </location>
</feature>
<proteinExistence type="predicted"/>
<evidence type="ECO:0000313" key="3">
    <source>
        <dbReference type="Proteomes" id="UP001354989"/>
    </source>
</evidence>
<feature type="transmembrane region" description="Helical" evidence="1">
    <location>
        <begin position="250"/>
        <end position="275"/>
    </location>
</feature>
<keyword evidence="1" id="KW-0812">Transmembrane</keyword>
<dbReference type="Pfam" id="PF11028">
    <property type="entry name" value="TMEM260-like"/>
    <property type="match status" value="1"/>
</dbReference>
<dbReference type="EMBL" id="AP025292">
    <property type="protein sequence ID" value="BDC98152.1"/>
    <property type="molecule type" value="Genomic_DNA"/>
</dbReference>
<feature type="transmembrane region" description="Helical" evidence="1">
    <location>
        <begin position="500"/>
        <end position="519"/>
    </location>
</feature>